<reference evidence="3" key="1">
    <citation type="submission" date="2023-07" db="EMBL/GenBank/DDBJ databases">
        <title>30 novel species of actinomycetes from the DSMZ collection.</title>
        <authorList>
            <person name="Nouioui I."/>
        </authorList>
    </citation>
    <scope>NUCLEOTIDE SEQUENCE [LARGE SCALE GENOMIC DNA]</scope>
    <source>
        <strain evidence="3">DSM 44915</strain>
    </source>
</reference>
<feature type="compositionally biased region" description="Low complexity" evidence="1">
    <location>
        <begin position="47"/>
        <end position="79"/>
    </location>
</feature>
<accession>A0ABU2JZR4</accession>
<sequence>MSGGRIYVRGEGGAVFPMDLPLPEPIADRLAAGQLIQVNRDGSPHKGGTADVQVAAGADGAGTDSPAAGRATARPAQAAPKSEWIGHVVSRGLLSREDAEAMTKADLIDLAGGEG</sequence>
<evidence type="ECO:0000313" key="2">
    <source>
        <dbReference type="EMBL" id="MDT0270261.1"/>
    </source>
</evidence>
<evidence type="ECO:0000313" key="3">
    <source>
        <dbReference type="Proteomes" id="UP001183410"/>
    </source>
</evidence>
<dbReference type="Proteomes" id="UP001183410">
    <property type="component" value="Unassembled WGS sequence"/>
</dbReference>
<feature type="region of interest" description="Disordered" evidence="1">
    <location>
        <begin position="39"/>
        <end position="79"/>
    </location>
</feature>
<organism evidence="2 3">
    <name type="scientific">Streptomyces chisholmiae</name>
    <dbReference type="NCBI Taxonomy" id="3075540"/>
    <lineage>
        <taxon>Bacteria</taxon>
        <taxon>Bacillati</taxon>
        <taxon>Actinomycetota</taxon>
        <taxon>Actinomycetes</taxon>
        <taxon>Kitasatosporales</taxon>
        <taxon>Streptomycetaceae</taxon>
        <taxon>Streptomyces</taxon>
    </lineage>
</organism>
<keyword evidence="3" id="KW-1185">Reference proteome</keyword>
<name>A0ABU2JZR4_9ACTN</name>
<protein>
    <submittedName>
        <fullName evidence="2">Uncharacterized protein</fullName>
    </submittedName>
</protein>
<evidence type="ECO:0000256" key="1">
    <source>
        <dbReference type="SAM" id="MobiDB-lite"/>
    </source>
</evidence>
<comment type="caution">
    <text evidence="2">The sequence shown here is derived from an EMBL/GenBank/DDBJ whole genome shotgun (WGS) entry which is preliminary data.</text>
</comment>
<proteinExistence type="predicted"/>
<dbReference type="RefSeq" id="WP_311670341.1">
    <property type="nucleotide sequence ID" value="NZ_JAVREO010000025.1"/>
</dbReference>
<dbReference type="EMBL" id="JAVREO010000025">
    <property type="protein sequence ID" value="MDT0270261.1"/>
    <property type="molecule type" value="Genomic_DNA"/>
</dbReference>
<gene>
    <name evidence="2" type="ORF">RM844_28720</name>
</gene>